<evidence type="ECO:0000256" key="11">
    <source>
        <dbReference type="ARBA" id="ARBA00031472"/>
    </source>
</evidence>
<keyword evidence="4" id="KW-0963">Cytoplasm</keyword>
<proteinExistence type="predicted"/>
<dbReference type="InterPro" id="IPR047057">
    <property type="entry name" value="MerR_fam"/>
</dbReference>
<keyword evidence="7" id="KW-0805">Transcription regulation</keyword>
<dbReference type="PANTHER" id="PTHR30204">
    <property type="entry name" value="REDOX-CYCLING DRUG-SENSING TRANSCRIPTIONAL ACTIVATOR SOXR"/>
    <property type="match status" value="1"/>
</dbReference>
<evidence type="ECO:0000256" key="10">
    <source>
        <dbReference type="ARBA" id="ARBA00023163"/>
    </source>
</evidence>
<comment type="subcellular location">
    <subcellularLocation>
        <location evidence="1">Cytoplasm</location>
    </subcellularLocation>
</comment>
<evidence type="ECO:0000256" key="7">
    <source>
        <dbReference type="ARBA" id="ARBA00023015"/>
    </source>
</evidence>
<keyword evidence="16" id="KW-1185">Reference proteome</keyword>
<organism evidence="15 16">
    <name type="scientific">Aliivibrio wodanis</name>
    <dbReference type="NCBI Taxonomy" id="80852"/>
    <lineage>
        <taxon>Bacteria</taxon>
        <taxon>Pseudomonadati</taxon>
        <taxon>Pseudomonadota</taxon>
        <taxon>Gammaproteobacteria</taxon>
        <taxon>Vibrionales</taxon>
        <taxon>Vibrionaceae</taxon>
        <taxon>Aliivibrio</taxon>
    </lineage>
</organism>
<dbReference type="GO" id="GO:0045893">
    <property type="term" value="P:positive regulation of DNA-templated transcription"/>
    <property type="evidence" value="ECO:0007669"/>
    <property type="project" value="InterPro"/>
</dbReference>
<dbReference type="STRING" id="80852.AWOD_I_0752"/>
<evidence type="ECO:0000256" key="4">
    <source>
        <dbReference type="ARBA" id="ARBA00022490"/>
    </source>
</evidence>
<dbReference type="CDD" id="cd01108">
    <property type="entry name" value="HTH_CueR"/>
    <property type="match status" value="1"/>
</dbReference>
<sequence length="133" mass="15072">MNISEVAKLTGLTAKAIRFYESKGVIREANRSANGYRQYMQVQVEELQLIRRSRLVGFSLEECQELLSLSNNPNRRSADVKKKTLEKVTEIEEKIQELEGIKQTLLELANSCPGDESNDCPIIKGLTCCHDKK</sequence>
<protein>
    <recommendedName>
        <fullName evidence="3">HTH-type transcriptional regulator CueR</fullName>
    </recommendedName>
    <alternativeName>
        <fullName evidence="12">Copper efflux regulator</fullName>
    </alternativeName>
    <alternativeName>
        <fullName evidence="11">Copper export regulator</fullName>
    </alternativeName>
</protein>
<keyword evidence="9" id="KW-0010">Activator</keyword>
<feature type="domain" description="HTH merR-type" evidence="14">
    <location>
        <begin position="1"/>
        <end position="69"/>
    </location>
</feature>
<evidence type="ECO:0000256" key="8">
    <source>
        <dbReference type="ARBA" id="ARBA00023125"/>
    </source>
</evidence>
<accession>A0A090IJQ7</accession>
<keyword evidence="5" id="KW-0479">Metal-binding</keyword>
<dbReference type="PANTHER" id="PTHR30204:SF16">
    <property type="entry name" value="HTH-TYPE TRANSCRIPTIONAL REGULATOR CUER"/>
    <property type="match status" value="1"/>
</dbReference>
<dbReference type="HOGENOM" id="CLU_060077_2_0_6"/>
<dbReference type="GO" id="GO:0003700">
    <property type="term" value="F:DNA-binding transcription factor activity"/>
    <property type="evidence" value="ECO:0007669"/>
    <property type="project" value="InterPro"/>
</dbReference>
<dbReference type="NCBIfam" id="TIGR02044">
    <property type="entry name" value="CueR"/>
    <property type="match status" value="1"/>
</dbReference>
<evidence type="ECO:0000256" key="13">
    <source>
        <dbReference type="SAM" id="Coils"/>
    </source>
</evidence>
<evidence type="ECO:0000313" key="16">
    <source>
        <dbReference type="Proteomes" id="UP000032427"/>
    </source>
</evidence>
<dbReference type="InterPro" id="IPR011789">
    <property type="entry name" value="CueR"/>
</dbReference>
<evidence type="ECO:0000256" key="2">
    <source>
        <dbReference type="ARBA" id="ARBA00011738"/>
    </source>
</evidence>
<evidence type="ECO:0000256" key="5">
    <source>
        <dbReference type="ARBA" id="ARBA00022723"/>
    </source>
</evidence>
<keyword evidence="10" id="KW-0804">Transcription</keyword>
<dbReference type="AlphaFoldDB" id="A0A090IJQ7"/>
<keyword evidence="8" id="KW-0238">DNA-binding</keyword>
<dbReference type="Pfam" id="PF09278">
    <property type="entry name" value="MerR-DNA-bind"/>
    <property type="match status" value="1"/>
</dbReference>
<gene>
    <name evidence="15" type="primary">cueR</name>
    <name evidence="15" type="ORF">AWOD_I_0752</name>
</gene>
<dbReference type="PROSITE" id="PS00552">
    <property type="entry name" value="HTH_MERR_1"/>
    <property type="match status" value="1"/>
</dbReference>
<name>A0A090IJQ7_9GAMM</name>
<evidence type="ECO:0000313" key="15">
    <source>
        <dbReference type="EMBL" id="CED70846.1"/>
    </source>
</evidence>
<feature type="coiled-coil region" evidence="13">
    <location>
        <begin position="81"/>
        <end position="111"/>
    </location>
</feature>
<dbReference type="InterPro" id="IPR015358">
    <property type="entry name" value="Tscrpt_reg_MerR_DNA-bd"/>
</dbReference>
<dbReference type="GO" id="GO:0005507">
    <property type="term" value="F:copper ion binding"/>
    <property type="evidence" value="ECO:0007669"/>
    <property type="project" value="InterPro"/>
</dbReference>
<reference evidence="16" key="1">
    <citation type="submission" date="2014-09" db="EMBL/GenBank/DDBJ databases">
        <authorList>
            <person name="Hjerde E."/>
        </authorList>
    </citation>
    <scope>NUCLEOTIDE SEQUENCE [LARGE SCALE GENOMIC DNA]</scope>
    <source>
        <strain evidence="16">06/09/139</strain>
    </source>
</reference>
<dbReference type="KEGG" id="awd:AWOD_I_0752"/>
<keyword evidence="6" id="KW-0186">Copper</keyword>
<evidence type="ECO:0000256" key="1">
    <source>
        <dbReference type="ARBA" id="ARBA00004496"/>
    </source>
</evidence>
<dbReference type="Proteomes" id="UP000032427">
    <property type="component" value="Chromosome 1"/>
</dbReference>
<dbReference type="SUPFAM" id="SSF46955">
    <property type="entry name" value="Putative DNA-binding domain"/>
    <property type="match status" value="1"/>
</dbReference>
<evidence type="ECO:0000256" key="6">
    <source>
        <dbReference type="ARBA" id="ARBA00023008"/>
    </source>
</evidence>
<dbReference type="InterPro" id="IPR000551">
    <property type="entry name" value="MerR-type_HTH_dom"/>
</dbReference>
<dbReference type="PRINTS" id="PR00040">
    <property type="entry name" value="HTHMERR"/>
</dbReference>
<evidence type="ECO:0000259" key="14">
    <source>
        <dbReference type="PROSITE" id="PS50937"/>
    </source>
</evidence>
<dbReference type="Pfam" id="PF00376">
    <property type="entry name" value="MerR"/>
    <property type="match status" value="1"/>
</dbReference>
<keyword evidence="13" id="KW-0175">Coiled coil</keyword>
<evidence type="ECO:0000256" key="3">
    <source>
        <dbReference type="ARBA" id="ARBA00017250"/>
    </source>
</evidence>
<dbReference type="OrthoDB" id="9802039at2"/>
<dbReference type="GO" id="GO:0003677">
    <property type="term" value="F:DNA binding"/>
    <property type="evidence" value="ECO:0007669"/>
    <property type="project" value="UniProtKB-KW"/>
</dbReference>
<dbReference type="SMART" id="SM00422">
    <property type="entry name" value="HTH_MERR"/>
    <property type="match status" value="1"/>
</dbReference>
<evidence type="ECO:0000256" key="9">
    <source>
        <dbReference type="ARBA" id="ARBA00023159"/>
    </source>
</evidence>
<dbReference type="Gene3D" id="1.10.1660.10">
    <property type="match status" value="1"/>
</dbReference>
<dbReference type="InterPro" id="IPR009061">
    <property type="entry name" value="DNA-bd_dom_put_sf"/>
</dbReference>
<evidence type="ECO:0000256" key="12">
    <source>
        <dbReference type="ARBA" id="ARBA00032335"/>
    </source>
</evidence>
<dbReference type="PROSITE" id="PS50937">
    <property type="entry name" value="HTH_MERR_2"/>
    <property type="match status" value="1"/>
</dbReference>
<dbReference type="PATRIC" id="fig|80852.17.peg.764"/>
<dbReference type="EMBL" id="LN554846">
    <property type="protein sequence ID" value="CED70846.1"/>
    <property type="molecule type" value="Genomic_DNA"/>
</dbReference>
<dbReference type="GO" id="GO:0005737">
    <property type="term" value="C:cytoplasm"/>
    <property type="evidence" value="ECO:0007669"/>
    <property type="project" value="UniProtKB-SubCell"/>
</dbReference>
<dbReference type="GeneID" id="28540321"/>
<comment type="subunit">
    <text evidence="2">Homodimer.</text>
</comment>